<keyword evidence="5 9" id="KW-0812">Transmembrane</keyword>
<dbReference type="InterPro" id="IPR005013">
    <property type="entry name" value="DDOST_48_kDa_subunit"/>
</dbReference>
<comment type="subunit">
    <text evidence="9">Component of the oligosaccharyltransferase (OST) complex.</text>
</comment>
<evidence type="ECO:0000256" key="5">
    <source>
        <dbReference type="ARBA" id="ARBA00022692"/>
    </source>
</evidence>
<protein>
    <recommendedName>
        <fullName evidence="4 9">Dolichyl-diphosphooligosaccharide--protein glycosyltransferase 48 kDa subunit</fullName>
        <shortName evidence="9">Oligosaccharyl transferase 48 kDa subunit</shortName>
    </recommendedName>
</protein>
<evidence type="ECO:0000259" key="10">
    <source>
        <dbReference type="Pfam" id="PF03345"/>
    </source>
</evidence>
<dbReference type="Pfam" id="PF23358">
    <property type="entry name" value="OST48_MD"/>
    <property type="match status" value="1"/>
</dbReference>
<feature type="domain" description="OST48 middle" evidence="11">
    <location>
        <begin position="327"/>
        <end position="423"/>
    </location>
</feature>
<sequence>MYGTIDHTGAAALTLCRYKAWLVHKPELMCDLVSLRTATATGVMLRLCLLAVCVAAAAAAANTLVLVDTLATRETHSIFLKSLQERGHELTVKVADDPSLQLSRYGEYVYQNLVIFAPGVEEFGGALSVETIVEFIDGGGNVLVAGSREAADLIRELVTEVGVEMDEEGAAVIDHLHYDANDDGQHTLIAAPSSGLIDSEVMVGARDAVPLLYRGTGLITDADNPLVLPVLRAPSTAYCYSPTQAITDYPHATGQNMLLVAALQARNNARVVVSGSLEFFSDAFIMASVQTPQGASYERSGNGRVVEALSRWVFMEEGVLRVISIHHHLQGETVPPAAYTIKDDVEYKIRVERLVEGKWTPFVANDMQMEFVRIDPFVRVTMTPNTNGVFTVKFKVPDVYGVYQFKVEYNRVGFTRLFSSTQYTGGNEGGHLSIFRPFLSTGVSKQLVSHCSLRQ</sequence>
<keyword evidence="6 9" id="KW-0256">Endoplasmic reticulum</keyword>
<evidence type="ECO:0000313" key="12">
    <source>
        <dbReference type="EMBL" id="KAG0718139.1"/>
    </source>
</evidence>
<feature type="domain" description="OST48 N-terminal" evidence="10">
    <location>
        <begin position="62"/>
        <end position="313"/>
    </location>
</feature>
<dbReference type="InterPro" id="IPR055457">
    <property type="entry name" value="OST48_N"/>
</dbReference>
<dbReference type="PANTHER" id="PTHR10830:SF0">
    <property type="entry name" value="DOLICHYL-DIPHOSPHOOLIGOSACCHARIDE--PROTEIN GLYCOSYLTRANSFERASE 48 KDA SUBUNIT"/>
    <property type="match status" value="1"/>
</dbReference>
<dbReference type="PANTHER" id="PTHR10830">
    <property type="entry name" value="DOLICHYL-DIPHOSPHOOLIGOSACCHARIDE--PROTEIN GLYCOSYLTRANSFERASE 48 KDA SUBUNIT"/>
    <property type="match status" value="1"/>
</dbReference>
<evidence type="ECO:0000256" key="4">
    <source>
        <dbReference type="ARBA" id="ARBA00013350"/>
    </source>
</evidence>
<dbReference type="Proteomes" id="UP000770661">
    <property type="component" value="Unassembled WGS sequence"/>
</dbReference>
<gene>
    <name evidence="12" type="primary">Ost48</name>
    <name evidence="12" type="ORF">GWK47_053049</name>
</gene>
<accession>A0A8J4Y5W3</accession>
<evidence type="ECO:0000256" key="8">
    <source>
        <dbReference type="ARBA" id="ARBA00023136"/>
    </source>
</evidence>
<dbReference type="OrthoDB" id="29105at2759"/>
<dbReference type="GO" id="GO:0018279">
    <property type="term" value="P:protein N-linked glycosylation via asparagine"/>
    <property type="evidence" value="ECO:0007669"/>
    <property type="project" value="UniProtKB-UniRule"/>
</dbReference>
<dbReference type="Pfam" id="PF03345">
    <property type="entry name" value="OST48_N"/>
    <property type="match status" value="1"/>
</dbReference>
<comment type="subcellular location">
    <subcellularLocation>
        <location evidence="1 9">Endoplasmic reticulum membrane</location>
        <topology evidence="1 9">Single-pass type I membrane protein</topology>
    </subcellularLocation>
</comment>
<dbReference type="InterPro" id="IPR055459">
    <property type="entry name" value="OST48_MD"/>
</dbReference>
<dbReference type="EMBL" id="JACEEZ010016575">
    <property type="protein sequence ID" value="KAG0718139.1"/>
    <property type="molecule type" value="Genomic_DNA"/>
</dbReference>
<dbReference type="UniPathway" id="UPA00378"/>
<dbReference type="AlphaFoldDB" id="A0A8J4Y5W3"/>
<comment type="function">
    <text evidence="9">Subunit of the oligosaccharyl transferase (OST) complex that catalyzes the initial transfer of a defined glycan (Glc(3)Man(9)GlcNAc(2) in eukaryotes) from the lipid carrier dolichol-pyrophosphate to an asparagine residue within an Asn-X-Ser/Thr consensus motif in nascent polypeptide chains, the first step in protein N-glycosylation. N-glycosylation occurs cotranslationally and the complex associates with the Sec61 complex at the channel-forming translocon complex that mediates protein translocation across the endoplasmic reticulum (ER).</text>
</comment>
<dbReference type="GO" id="GO:0008250">
    <property type="term" value="C:oligosaccharyltransferase complex"/>
    <property type="evidence" value="ECO:0007669"/>
    <property type="project" value="TreeGrafter"/>
</dbReference>
<evidence type="ECO:0000256" key="6">
    <source>
        <dbReference type="ARBA" id="ARBA00022824"/>
    </source>
</evidence>
<evidence type="ECO:0000256" key="1">
    <source>
        <dbReference type="ARBA" id="ARBA00004115"/>
    </source>
</evidence>
<comment type="caution">
    <text evidence="12">The sequence shown here is derived from an EMBL/GenBank/DDBJ whole genome shotgun (WGS) entry which is preliminary data.</text>
</comment>
<evidence type="ECO:0000259" key="11">
    <source>
        <dbReference type="Pfam" id="PF23358"/>
    </source>
</evidence>
<evidence type="ECO:0000256" key="3">
    <source>
        <dbReference type="ARBA" id="ARBA00008743"/>
    </source>
</evidence>
<keyword evidence="7 9" id="KW-1133">Transmembrane helix</keyword>
<organism evidence="12 13">
    <name type="scientific">Chionoecetes opilio</name>
    <name type="common">Atlantic snow crab</name>
    <name type="synonym">Cancer opilio</name>
    <dbReference type="NCBI Taxonomy" id="41210"/>
    <lineage>
        <taxon>Eukaryota</taxon>
        <taxon>Metazoa</taxon>
        <taxon>Ecdysozoa</taxon>
        <taxon>Arthropoda</taxon>
        <taxon>Crustacea</taxon>
        <taxon>Multicrustacea</taxon>
        <taxon>Malacostraca</taxon>
        <taxon>Eumalacostraca</taxon>
        <taxon>Eucarida</taxon>
        <taxon>Decapoda</taxon>
        <taxon>Pleocyemata</taxon>
        <taxon>Brachyura</taxon>
        <taxon>Eubrachyura</taxon>
        <taxon>Majoidea</taxon>
        <taxon>Majidae</taxon>
        <taxon>Chionoecetes</taxon>
    </lineage>
</organism>
<proteinExistence type="inferred from homology"/>
<name>A0A8J4Y5W3_CHIOP</name>
<reference evidence="12" key="1">
    <citation type="submission" date="2020-07" db="EMBL/GenBank/DDBJ databases">
        <title>The High-quality genome of the commercially important snow crab, Chionoecetes opilio.</title>
        <authorList>
            <person name="Jeong J.-H."/>
            <person name="Ryu S."/>
        </authorList>
    </citation>
    <scope>NUCLEOTIDE SEQUENCE</scope>
    <source>
        <strain evidence="12">MADBK_172401_WGS</strain>
        <tissue evidence="12">Digestive gland</tissue>
    </source>
</reference>
<evidence type="ECO:0000256" key="7">
    <source>
        <dbReference type="ARBA" id="ARBA00022989"/>
    </source>
</evidence>
<keyword evidence="13" id="KW-1185">Reference proteome</keyword>
<comment type="similarity">
    <text evidence="3 9">Belongs to the DDOST 48 kDa subunit family.</text>
</comment>
<evidence type="ECO:0000256" key="2">
    <source>
        <dbReference type="ARBA" id="ARBA00004922"/>
    </source>
</evidence>
<feature type="transmembrane region" description="Helical" evidence="9">
    <location>
        <begin position="43"/>
        <end position="67"/>
    </location>
</feature>
<evidence type="ECO:0000313" key="13">
    <source>
        <dbReference type="Proteomes" id="UP000770661"/>
    </source>
</evidence>
<evidence type="ECO:0000256" key="9">
    <source>
        <dbReference type="RuleBase" id="RU361142"/>
    </source>
</evidence>
<comment type="pathway">
    <text evidence="2 9">Protein modification; protein glycosylation.</text>
</comment>
<keyword evidence="8 9" id="KW-0472">Membrane</keyword>